<feature type="domain" description="C3H1-type" evidence="8">
    <location>
        <begin position="310"/>
        <end position="338"/>
    </location>
</feature>
<dbReference type="GO" id="GO:0003723">
    <property type="term" value="F:RNA binding"/>
    <property type="evidence" value="ECO:0007669"/>
    <property type="project" value="UniProtKB-KW"/>
</dbReference>
<evidence type="ECO:0000256" key="3">
    <source>
        <dbReference type="ARBA" id="ARBA00022833"/>
    </source>
</evidence>
<dbReference type="AlphaFoldDB" id="A0AAD4NN72"/>
<reference evidence="9" key="1">
    <citation type="submission" date="2022-01" db="EMBL/GenBank/DDBJ databases">
        <title>Genome Sequence Resource for Two Populations of Ditylenchus destructor, the Migratory Endoparasitic Phytonematode.</title>
        <authorList>
            <person name="Zhang H."/>
            <person name="Lin R."/>
            <person name="Xie B."/>
        </authorList>
    </citation>
    <scope>NUCLEOTIDE SEQUENCE</scope>
    <source>
        <strain evidence="9">BazhouSP</strain>
    </source>
</reference>
<keyword evidence="6" id="KW-0175">Coiled coil</keyword>
<dbReference type="InterPro" id="IPR036855">
    <property type="entry name" value="Znf_CCCH_sf"/>
</dbReference>
<evidence type="ECO:0000256" key="1">
    <source>
        <dbReference type="ARBA" id="ARBA00022723"/>
    </source>
</evidence>
<evidence type="ECO:0000256" key="5">
    <source>
        <dbReference type="PROSITE-ProRule" id="PRU00723"/>
    </source>
</evidence>
<evidence type="ECO:0000313" key="10">
    <source>
        <dbReference type="Proteomes" id="UP001201812"/>
    </source>
</evidence>
<dbReference type="PANTHER" id="PTHR14398:SF0">
    <property type="entry name" value="ZINC FINGER PROTEIN SWM"/>
    <property type="match status" value="1"/>
</dbReference>
<proteinExistence type="predicted"/>
<feature type="coiled-coil region" evidence="6">
    <location>
        <begin position="240"/>
        <end position="267"/>
    </location>
</feature>
<dbReference type="GO" id="GO:0008270">
    <property type="term" value="F:zinc ion binding"/>
    <property type="evidence" value="ECO:0007669"/>
    <property type="project" value="UniProtKB-KW"/>
</dbReference>
<evidence type="ECO:0000256" key="4">
    <source>
        <dbReference type="ARBA" id="ARBA00022884"/>
    </source>
</evidence>
<feature type="compositionally biased region" description="Polar residues" evidence="7">
    <location>
        <begin position="55"/>
        <end position="70"/>
    </location>
</feature>
<dbReference type="EMBL" id="JAKKPZ010000001">
    <property type="protein sequence ID" value="KAI1729414.1"/>
    <property type="molecule type" value="Genomic_DNA"/>
</dbReference>
<accession>A0AAD4NN72</accession>
<dbReference type="GO" id="GO:0005634">
    <property type="term" value="C:nucleus"/>
    <property type="evidence" value="ECO:0007669"/>
    <property type="project" value="TreeGrafter"/>
</dbReference>
<evidence type="ECO:0000256" key="2">
    <source>
        <dbReference type="ARBA" id="ARBA00022771"/>
    </source>
</evidence>
<feature type="region of interest" description="Disordered" evidence="7">
    <location>
        <begin position="46"/>
        <end position="70"/>
    </location>
</feature>
<feature type="region of interest" description="Disordered" evidence="7">
    <location>
        <begin position="160"/>
        <end position="183"/>
    </location>
</feature>
<feature type="zinc finger region" description="C3H1-type" evidence="5">
    <location>
        <begin position="82"/>
        <end position="110"/>
    </location>
</feature>
<dbReference type="InterPro" id="IPR000571">
    <property type="entry name" value="Znf_CCCH"/>
</dbReference>
<keyword evidence="2 5" id="KW-0863">Zinc-finger</keyword>
<keyword evidence="1 5" id="KW-0479">Metal-binding</keyword>
<feature type="zinc finger region" description="C3H1-type" evidence="5">
    <location>
        <begin position="310"/>
        <end position="338"/>
    </location>
</feature>
<dbReference type="SUPFAM" id="SSF90229">
    <property type="entry name" value="CCCH zinc finger"/>
    <property type="match status" value="1"/>
</dbReference>
<dbReference type="PANTHER" id="PTHR14398">
    <property type="entry name" value="RNA RECOGNITION RRM/RNP DOMAIN"/>
    <property type="match status" value="1"/>
</dbReference>
<dbReference type="InterPro" id="IPR045137">
    <property type="entry name" value="RBM26/27"/>
</dbReference>
<evidence type="ECO:0000256" key="6">
    <source>
        <dbReference type="SAM" id="Coils"/>
    </source>
</evidence>
<protein>
    <submittedName>
        <fullName evidence="9">Cutaneous T-cell lymphoma tumor antigen se70-2</fullName>
    </submittedName>
</protein>
<evidence type="ECO:0000256" key="7">
    <source>
        <dbReference type="SAM" id="MobiDB-lite"/>
    </source>
</evidence>
<evidence type="ECO:0000313" key="9">
    <source>
        <dbReference type="EMBL" id="KAI1729414.1"/>
    </source>
</evidence>
<comment type="caution">
    <text evidence="9">The sequence shown here is derived from an EMBL/GenBank/DDBJ whole genome shotgun (WGS) entry which is preliminary data.</text>
</comment>
<dbReference type="SMART" id="SM00356">
    <property type="entry name" value="ZnF_C3H1"/>
    <property type="match status" value="2"/>
</dbReference>
<keyword evidence="4" id="KW-0694">RNA-binding</keyword>
<feature type="domain" description="C3H1-type" evidence="8">
    <location>
        <begin position="82"/>
        <end position="110"/>
    </location>
</feature>
<name>A0AAD4NN72_9BILA</name>
<organism evidence="9 10">
    <name type="scientific">Ditylenchus destructor</name>
    <dbReference type="NCBI Taxonomy" id="166010"/>
    <lineage>
        <taxon>Eukaryota</taxon>
        <taxon>Metazoa</taxon>
        <taxon>Ecdysozoa</taxon>
        <taxon>Nematoda</taxon>
        <taxon>Chromadorea</taxon>
        <taxon>Rhabditida</taxon>
        <taxon>Tylenchina</taxon>
        <taxon>Tylenchomorpha</taxon>
        <taxon>Sphaerularioidea</taxon>
        <taxon>Anguinidae</taxon>
        <taxon>Anguininae</taxon>
        <taxon>Ditylenchus</taxon>
    </lineage>
</organism>
<dbReference type="PROSITE" id="PS50103">
    <property type="entry name" value="ZF_C3H1"/>
    <property type="match status" value="2"/>
</dbReference>
<sequence>MGSIFDDDPLDVKLDIQDIYDMSSDEKISLLENDDVDEAVPQDIPRLIRKRQGNENKAQQQRYYNSDSVNGNYESKKARVENLGRTKCRHFFEIGYCTRGGHCLFDHGPAPVVVEDGKFFENNIAYNAQVPIPTNPPPPPPGVEEDYVVVKKIYLEDNSEQLPQNAQEQVEEPTSSKAKQNQSGESILMKTMMELYRRRTEFYLQQANQQKVLLQKAKGSPELKVKKKFLHLVEKNDTLMTVLKKDIESLREEIAELKEQKPNDDDVEIENNNMNPSTQTFMEDDDLSFSEKRDMFLTDSEENDDTVSERTVVNKCRDFQDLGYCVRGDKCVYDHCVTEGMKAPNNASKDVIHHFAYCLLYCGILILCLECFSVPQKLAVLIVKSR</sequence>
<evidence type="ECO:0000259" key="8">
    <source>
        <dbReference type="PROSITE" id="PS50103"/>
    </source>
</evidence>
<dbReference type="Proteomes" id="UP001201812">
    <property type="component" value="Unassembled WGS sequence"/>
</dbReference>
<keyword evidence="3 5" id="KW-0862">Zinc</keyword>
<keyword evidence="10" id="KW-1185">Reference proteome</keyword>
<gene>
    <name evidence="9" type="ORF">DdX_01655</name>
</gene>
<dbReference type="Pfam" id="PF00642">
    <property type="entry name" value="zf-CCCH"/>
    <property type="match status" value="2"/>
</dbReference>